<evidence type="ECO:0000256" key="1">
    <source>
        <dbReference type="SAM" id="SignalP"/>
    </source>
</evidence>
<proteinExistence type="predicted"/>
<dbReference type="Proteomes" id="UP000886861">
    <property type="component" value="Unassembled WGS sequence"/>
</dbReference>
<protein>
    <recommendedName>
        <fullName evidence="4">Lipoprotein</fullName>
    </recommendedName>
</protein>
<gene>
    <name evidence="2" type="ORF">IAA62_01625</name>
</gene>
<keyword evidence="1" id="KW-0732">Signal</keyword>
<accession>A0A9D1SYH1</accession>
<comment type="caution">
    <text evidence="2">The sequence shown here is derived from an EMBL/GenBank/DDBJ whole genome shotgun (WGS) entry which is preliminary data.</text>
</comment>
<reference evidence="2" key="1">
    <citation type="submission" date="2020-10" db="EMBL/GenBank/DDBJ databases">
        <authorList>
            <person name="Gilroy R."/>
        </authorList>
    </citation>
    <scope>NUCLEOTIDE SEQUENCE</scope>
    <source>
        <strain evidence="2">CHK186-9395</strain>
    </source>
</reference>
<sequence length="311" mass="35197">MKKLTLVLSLALVLFTLTACGEEAYNFTSKAFSRPVYEEYMDITTRQSSFISNVEENIIEGSMPTADRNVFTSGLETYKSVSDDILLIMPIFDLGQSGAETNGVYDTSHFYNTTYKNISVFQVERLATSLLDEQNTYNYRMDWSAGGIVIDYTLTITFNESLNANEYNIALNFQDSNTAVNSFEKNYLVRYEQGSSYFYFQIKNTPTSLNGVEVEYYALSDGYYIARIRECEYVNSVPNYTYTDIMFNNFNGRLKVASNGTQNPTSIKDLSTISYTSFACISDADRGSTLNKYAFNIQDGTIEVDKVTRGN</sequence>
<evidence type="ECO:0008006" key="4">
    <source>
        <dbReference type="Google" id="ProtNLM"/>
    </source>
</evidence>
<feature type="chain" id="PRO_5039247407" description="Lipoprotein" evidence="1">
    <location>
        <begin position="22"/>
        <end position="311"/>
    </location>
</feature>
<reference evidence="2" key="2">
    <citation type="journal article" date="2021" name="PeerJ">
        <title>Extensive microbial diversity within the chicken gut microbiome revealed by metagenomics and culture.</title>
        <authorList>
            <person name="Gilroy R."/>
            <person name="Ravi A."/>
            <person name="Getino M."/>
            <person name="Pursley I."/>
            <person name="Horton D.L."/>
            <person name="Alikhan N.F."/>
            <person name="Baker D."/>
            <person name="Gharbi K."/>
            <person name="Hall N."/>
            <person name="Watson M."/>
            <person name="Adriaenssens E.M."/>
            <person name="Foster-Nyarko E."/>
            <person name="Jarju S."/>
            <person name="Secka A."/>
            <person name="Antonio M."/>
            <person name="Oren A."/>
            <person name="Chaudhuri R.R."/>
            <person name="La Ragione R."/>
            <person name="Hildebrand F."/>
            <person name="Pallen M.J."/>
        </authorList>
    </citation>
    <scope>NUCLEOTIDE SEQUENCE</scope>
    <source>
        <strain evidence="2">CHK186-9395</strain>
    </source>
</reference>
<organism evidence="2 3">
    <name type="scientific">Candidatus Caccopulliclostridium gallistercoris</name>
    <dbReference type="NCBI Taxonomy" id="2840719"/>
    <lineage>
        <taxon>Bacteria</taxon>
        <taxon>Bacillati</taxon>
        <taxon>Bacillota</taxon>
        <taxon>Clostridia</taxon>
        <taxon>Candidatus Caccopulliclostridium</taxon>
    </lineage>
</organism>
<name>A0A9D1SYH1_9FIRM</name>
<dbReference type="EMBL" id="DVOJ01000006">
    <property type="protein sequence ID" value="HIV01239.1"/>
    <property type="molecule type" value="Genomic_DNA"/>
</dbReference>
<feature type="signal peptide" evidence="1">
    <location>
        <begin position="1"/>
        <end position="21"/>
    </location>
</feature>
<dbReference type="AlphaFoldDB" id="A0A9D1SYH1"/>
<dbReference type="PROSITE" id="PS51257">
    <property type="entry name" value="PROKAR_LIPOPROTEIN"/>
    <property type="match status" value="1"/>
</dbReference>
<evidence type="ECO:0000313" key="3">
    <source>
        <dbReference type="Proteomes" id="UP000886861"/>
    </source>
</evidence>
<evidence type="ECO:0000313" key="2">
    <source>
        <dbReference type="EMBL" id="HIV01239.1"/>
    </source>
</evidence>